<keyword evidence="1" id="KW-1133">Transmembrane helix</keyword>
<dbReference type="AlphaFoldDB" id="A0A1W0A393"/>
<keyword evidence="1" id="KW-0472">Membrane</keyword>
<keyword evidence="1" id="KW-0812">Transmembrane</keyword>
<organism evidence="2 3">
    <name type="scientific">Thraustotheca clavata</name>
    <dbReference type="NCBI Taxonomy" id="74557"/>
    <lineage>
        <taxon>Eukaryota</taxon>
        <taxon>Sar</taxon>
        <taxon>Stramenopiles</taxon>
        <taxon>Oomycota</taxon>
        <taxon>Saprolegniomycetes</taxon>
        <taxon>Saprolegniales</taxon>
        <taxon>Achlyaceae</taxon>
        <taxon>Thraustotheca</taxon>
    </lineage>
</organism>
<evidence type="ECO:0000313" key="2">
    <source>
        <dbReference type="EMBL" id="OQS04756.1"/>
    </source>
</evidence>
<name>A0A1W0A393_9STRA</name>
<reference evidence="2 3" key="1">
    <citation type="journal article" date="2014" name="Genome Biol. Evol.">
        <title>The secreted proteins of Achlya hypogyna and Thraustotheca clavata identify the ancestral oomycete secretome and reveal gene acquisitions by horizontal gene transfer.</title>
        <authorList>
            <person name="Misner I."/>
            <person name="Blouin N."/>
            <person name="Leonard G."/>
            <person name="Richards T.A."/>
            <person name="Lane C.E."/>
        </authorList>
    </citation>
    <scope>NUCLEOTIDE SEQUENCE [LARGE SCALE GENOMIC DNA]</scope>
    <source>
        <strain evidence="2 3">ATCC 34112</strain>
    </source>
</reference>
<dbReference type="EMBL" id="JNBS01000556">
    <property type="protein sequence ID" value="OQS04756.1"/>
    <property type="molecule type" value="Genomic_DNA"/>
</dbReference>
<accession>A0A1W0A393</accession>
<sequence length="438" mass="50474">MKVQREVVWITFIRLVAFSCTFYILFVDISGSIATNDSMKGISRKMINPDNHYTQSYILTFVQSIVQNNIASITTPTAQQPLNDSIVQMLYLDVIDPSDLTQLKLYQNGCREFMDSDHIYQPLYSSLLLHHVFDHQTWHQINLTSSWIILDCSYQGRTLGDTTAYKAHILDQSMKNLTTIFIQTMMMNRPQKEWFVSCGTATISNMDLSLLSWNGESLTSSQIATYNVMAAAEFPFENIPFEHVILLNPDSDTGAWDAIMTRTGEKVSICGSTGTYRYSPRTQGRFDYFVWQLPSNPVEYFGIIQWVNIVCSIDSWAWIRYRVSQHFLRIPDVYSEIRADLVVRDCSPILIYGEFAYDAVIRSELQFLSSHKLHLQVHPAVIMSIYYGCYMFHDKINAALIFCQSALSLWLYENYMLNTILANGEMDSWAFYENLEAS</sequence>
<dbReference type="STRING" id="74557.A0A1W0A393"/>
<gene>
    <name evidence="2" type="ORF">THRCLA_20802</name>
</gene>
<keyword evidence="3" id="KW-1185">Reference proteome</keyword>
<feature type="transmembrane region" description="Helical" evidence="1">
    <location>
        <begin position="7"/>
        <end position="26"/>
    </location>
</feature>
<evidence type="ECO:0000313" key="3">
    <source>
        <dbReference type="Proteomes" id="UP000243217"/>
    </source>
</evidence>
<evidence type="ECO:0000256" key="1">
    <source>
        <dbReference type="SAM" id="Phobius"/>
    </source>
</evidence>
<protein>
    <submittedName>
        <fullName evidence="2">Uncharacterized protein</fullName>
    </submittedName>
</protein>
<proteinExistence type="predicted"/>
<dbReference type="OrthoDB" id="60662at2759"/>
<dbReference type="Proteomes" id="UP000243217">
    <property type="component" value="Unassembled WGS sequence"/>
</dbReference>
<comment type="caution">
    <text evidence="2">The sequence shown here is derived from an EMBL/GenBank/DDBJ whole genome shotgun (WGS) entry which is preliminary data.</text>
</comment>